<dbReference type="GO" id="GO:0005524">
    <property type="term" value="F:ATP binding"/>
    <property type="evidence" value="ECO:0007669"/>
    <property type="project" value="UniProtKB-KW"/>
</dbReference>
<evidence type="ECO:0000256" key="1">
    <source>
        <dbReference type="ARBA" id="ARBA00022598"/>
    </source>
</evidence>
<name>A0A2T6C0K5_9BACL</name>
<dbReference type="Pfam" id="PF08245">
    <property type="entry name" value="Mur_ligase_M"/>
    <property type="match status" value="1"/>
</dbReference>
<dbReference type="PANTHER" id="PTHR43024:SF1">
    <property type="entry name" value="UDP-N-ACETYLMURAMOYL-TRIPEPTIDE--D-ALANYL-D-ALANINE LIGASE"/>
    <property type="match status" value="1"/>
</dbReference>
<keyword evidence="1 6" id="KW-0436">Ligase</keyword>
<keyword evidence="3" id="KW-0067">ATP-binding</keyword>
<organism evidence="6 7">
    <name type="scientific">Melghirimyces profundicolus</name>
    <dbReference type="NCBI Taxonomy" id="1242148"/>
    <lineage>
        <taxon>Bacteria</taxon>
        <taxon>Bacillati</taxon>
        <taxon>Bacillota</taxon>
        <taxon>Bacilli</taxon>
        <taxon>Bacillales</taxon>
        <taxon>Thermoactinomycetaceae</taxon>
        <taxon>Melghirimyces</taxon>
    </lineage>
</organism>
<dbReference type="InterPro" id="IPR036615">
    <property type="entry name" value="Mur_ligase_C_dom_sf"/>
</dbReference>
<dbReference type="AlphaFoldDB" id="A0A2T6C0K5"/>
<evidence type="ECO:0000313" key="7">
    <source>
        <dbReference type="Proteomes" id="UP000244240"/>
    </source>
</evidence>
<dbReference type="OrthoDB" id="9801978at2"/>
<evidence type="ECO:0000259" key="5">
    <source>
        <dbReference type="Pfam" id="PF08245"/>
    </source>
</evidence>
<dbReference type="InterPro" id="IPR051046">
    <property type="entry name" value="MurCDEF_CellWall_CoF430Synth"/>
</dbReference>
<keyword evidence="2" id="KW-0547">Nucleotide-binding</keyword>
<dbReference type="Gene3D" id="3.40.1190.10">
    <property type="entry name" value="Mur-like, catalytic domain"/>
    <property type="match status" value="1"/>
</dbReference>
<evidence type="ECO:0000256" key="3">
    <source>
        <dbReference type="ARBA" id="ARBA00022840"/>
    </source>
</evidence>
<dbReference type="InterPro" id="IPR004101">
    <property type="entry name" value="Mur_ligase_C"/>
</dbReference>
<proteinExistence type="predicted"/>
<dbReference type="EMBL" id="QBKR01000006">
    <property type="protein sequence ID" value="PTX61864.1"/>
    <property type="molecule type" value="Genomic_DNA"/>
</dbReference>
<evidence type="ECO:0000313" key="6">
    <source>
        <dbReference type="EMBL" id="PTX61864.1"/>
    </source>
</evidence>
<dbReference type="InterPro" id="IPR013221">
    <property type="entry name" value="Mur_ligase_cen"/>
</dbReference>
<dbReference type="InterPro" id="IPR036565">
    <property type="entry name" value="Mur-like_cat_sf"/>
</dbReference>
<feature type="domain" description="Mur ligase central" evidence="5">
    <location>
        <begin position="13"/>
        <end position="201"/>
    </location>
</feature>
<dbReference type="SUPFAM" id="SSF53244">
    <property type="entry name" value="MurD-like peptide ligases, peptide-binding domain"/>
    <property type="match status" value="1"/>
</dbReference>
<sequence>MKPISPKIPTIAITGSAGKSTTREFVYSILKRKWKRILSTKHNRNLPSHTKNYAKKINASHKAVVLEMGLGRAPGKRHFRYIKPNISVITNIGTAHYGKLGNSIQSIAKSKSALIKYMQPKGTLLINKDDKNSKLLQTRNFKGKKITVGIQNIADYRATNIKYRNNGMSFEVKLNRKRENFFIPAFGDHNVINALFAIAIAHRLNFSPKDIRSGLKKCKLPSRRLQVIPLTNQSLLIDDSFNANPQSVKAAVDVLVKLGKKKKIIVLGSMLELGKHSSKGHEEVGRYLAKNNVDTIYTYGKKAKKIGKAAIKHGFPSAKVHSFTERSKLHKKLKKICKSNMTILVKGSHRMKMKVTSEFVAVHYLRFSPKWPSIKARLKNSEPGSRRGASNPLK</sequence>
<gene>
    <name evidence="6" type="ORF">C8P63_106116</name>
</gene>
<feature type="domain" description="Mur ligase C-terminal" evidence="4">
    <location>
        <begin position="223"/>
        <end position="348"/>
    </location>
</feature>
<comment type="caution">
    <text evidence="6">The sequence shown here is derived from an EMBL/GenBank/DDBJ whole genome shotgun (WGS) entry which is preliminary data.</text>
</comment>
<dbReference type="Proteomes" id="UP000244240">
    <property type="component" value="Unassembled WGS sequence"/>
</dbReference>
<dbReference type="SUPFAM" id="SSF53623">
    <property type="entry name" value="MurD-like peptide ligases, catalytic domain"/>
    <property type="match status" value="1"/>
</dbReference>
<dbReference type="PANTHER" id="PTHR43024">
    <property type="entry name" value="UDP-N-ACETYLMURAMOYL-TRIPEPTIDE--D-ALANYL-D-ALANINE LIGASE"/>
    <property type="match status" value="1"/>
</dbReference>
<reference evidence="6 7" key="1">
    <citation type="submission" date="2018-04" db="EMBL/GenBank/DDBJ databases">
        <title>Genomic Encyclopedia of Archaeal and Bacterial Type Strains, Phase II (KMG-II): from individual species to whole genera.</title>
        <authorList>
            <person name="Goeker M."/>
        </authorList>
    </citation>
    <scope>NUCLEOTIDE SEQUENCE [LARGE SCALE GENOMIC DNA]</scope>
    <source>
        <strain evidence="6 7">DSM 45787</strain>
    </source>
</reference>
<dbReference type="RefSeq" id="WP_108022486.1">
    <property type="nucleotide sequence ID" value="NZ_QBKR01000006.1"/>
</dbReference>
<protein>
    <submittedName>
        <fullName evidence="6">UDP-N-acetylmuramoyl-tripeptide--D-alanyl-D-alanine ligase</fullName>
    </submittedName>
</protein>
<evidence type="ECO:0000256" key="2">
    <source>
        <dbReference type="ARBA" id="ARBA00022741"/>
    </source>
</evidence>
<keyword evidence="7" id="KW-1185">Reference proteome</keyword>
<dbReference type="Gene3D" id="3.90.190.20">
    <property type="entry name" value="Mur ligase, C-terminal domain"/>
    <property type="match status" value="1"/>
</dbReference>
<evidence type="ECO:0000259" key="4">
    <source>
        <dbReference type="Pfam" id="PF02875"/>
    </source>
</evidence>
<dbReference type="Pfam" id="PF02875">
    <property type="entry name" value="Mur_ligase_C"/>
    <property type="match status" value="1"/>
</dbReference>
<dbReference type="GO" id="GO:0016881">
    <property type="term" value="F:acid-amino acid ligase activity"/>
    <property type="evidence" value="ECO:0007669"/>
    <property type="project" value="InterPro"/>
</dbReference>
<accession>A0A2T6C0K5</accession>